<evidence type="ECO:0000256" key="1">
    <source>
        <dbReference type="ARBA" id="ARBA00011975"/>
    </source>
</evidence>
<dbReference type="EMBL" id="MN738912">
    <property type="protein sequence ID" value="QHT30776.1"/>
    <property type="molecule type" value="Genomic_DNA"/>
</dbReference>
<dbReference type="PROSITE" id="PS51679">
    <property type="entry name" value="SAM_MT_C5"/>
    <property type="match status" value="1"/>
</dbReference>
<dbReference type="GO" id="GO:0032259">
    <property type="term" value="P:methylation"/>
    <property type="evidence" value="ECO:0007669"/>
    <property type="project" value="UniProtKB-KW"/>
</dbReference>
<name>A0A6C0ENM5_9ZZZZ</name>
<dbReference type="Pfam" id="PF00145">
    <property type="entry name" value="DNA_methylase"/>
    <property type="match status" value="1"/>
</dbReference>
<dbReference type="InterPro" id="IPR029063">
    <property type="entry name" value="SAM-dependent_MTases_sf"/>
</dbReference>
<dbReference type="InterPro" id="IPR018117">
    <property type="entry name" value="C5_DNA_meth_AS"/>
</dbReference>
<dbReference type="PANTHER" id="PTHR10629">
    <property type="entry name" value="CYTOSINE-SPECIFIC METHYLTRANSFERASE"/>
    <property type="match status" value="1"/>
</dbReference>
<dbReference type="EC" id="2.1.1.37" evidence="1"/>
<keyword evidence="2" id="KW-0489">Methyltransferase</keyword>
<dbReference type="InterPro" id="IPR050390">
    <property type="entry name" value="C5-Methyltransferase"/>
</dbReference>
<dbReference type="PRINTS" id="PR00105">
    <property type="entry name" value="C5METTRFRASE"/>
</dbReference>
<dbReference type="PANTHER" id="PTHR10629:SF52">
    <property type="entry name" value="DNA (CYTOSINE-5)-METHYLTRANSFERASE 1"/>
    <property type="match status" value="1"/>
</dbReference>
<dbReference type="Gene3D" id="3.40.50.150">
    <property type="entry name" value="Vaccinia Virus protein VP39"/>
    <property type="match status" value="1"/>
</dbReference>
<keyword evidence="4" id="KW-0949">S-adenosyl-L-methionine</keyword>
<dbReference type="AlphaFoldDB" id="A0A6C0ENM5"/>
<evidence type="ECO:0000256" key="3">
    <source>
        <dbReference type="ARBA" id="ARBA00022679"/>
    </source>
</evidence>
<evidence type="ECO:0000313" key="5">
    <source>
        <dbReference type="EMBL" id="QHT30776.1"/>
    </source>
</evidence>
<organism evidence="5">
    <name type="scientific">viral metagenome</name>
    <dbReference type="NCBI Taxonomy" id="1070528"/>
    <lineage>
        <taxon>unclassified sequences</taxon>
        <taxon>metagenomes</taxon>
        <taxon>organismal metagenomes</taxon>
    </lineage>
</organism>
<protein>
    <recommendedName>
        <fullName evidence="1">DNA (cytosine-5-)-methyltransferase</fullName>
        <ecNumber evidence="1">2.1.1.37</ecNumber>
    </recommendedName>
</protein>
<dbReference type="GO" id="GO:0003886">
    <property type="term" value="F:DNA (cytosine-5-)-methyltransferase activity"/>
    <property type="evidence" value="ECO:0007669"/>
    <property type="project" value="UniProtKB-EC"/>
</dbReference>
<reference evidence="5" key="1">
    <citation type="journal article" date="2020" name="Nature">
        <title>Giant virus diversity and host interactions through global metagenomics.</title>
        <authorList>
            <person name="Schulz F."/>
            <person name="Roux S."/>
            <person name="Paez-Espino D."/>
            <person name="Jungbluth S."/>
            <person name="Walsh D.A."/>
            <person name="Denef V.J."/>
            <person name="McMahon K.D."/>
            <person name="Konstantinidis K.T."/>
            <person name="Eloe-Fadrosh E.A."/>
            <person name="Kyrpides N.C."/>
            <person name="Woyke T."/>
        </authorList>
    </citation>
    <scope>NUCLEOTIDE SEQUENCE</scope>
    <source>
        <strain evidence="5">GVMAG-M-3300009151-50</strain>
    </source>
</reference>
<dbReference type="PROSITE" id="PS00094">
    <property type="entry name" value="C5_MTASE_1"/>
    <property type="match status" value="1"/>
</dbReference>
<dbReference type="InterPro" id="IPR001525">
    <property type="entry name" value="C5_MeTfrase"/>
</dbReference>
<accession>A0A6C0ENM5</accession>
<dbReference type="NCBIfam" id="TIGR00675">
    <property type="entry name" value="dcm"/>
    <property type="match status" value="1"/>
</dbReference>
<proteinExistence type="predicted"/>
<dbReference type="SUPFAM" id="SSF53335">
    <property type="entry name" value="S-adenosyl-L-methionine-dependent methyltransferases"/>
    <property type="match status" value="1"/>
</dbReference>
<evidence type="ECO:0000256" key="2">
    <source>
        <dbReference type="ARBA" id="ARBA00022603"/>
    </source>
</evidence>
<dbReference type="Gene3D" id="3.90.120.10">
    <property type="entry name" value="DNA Methylase, subunit A, domain 2"/>
    <property type="match status" value="1"/>
</dbReference>
<sequence>MIRFKSFVQNGKTLAQSSLYYQMNAISLFAGAGGDTTGLQNAGLSVIAFSENNKDAIQTHLKMFPDSVWLGKDVKGDINKITDSEFEEYTGKVKVIFAGFPCQGFSNAGKKDTNDPRNKMFYQFLRAVQIIQPEWFIGENVAGLLTKKTDDGESSVIDVIQKEFQEIGYELVYKVYDTSTVGVSQSRKRLIIVGNRLGIPYELPTFNLAKQGVSTIAEESLEGAVECTINPPPECILNLTKHLEVTGIPHPYLLTKLADSRISFGKRDSPTHSEILDLRKPCKTIICAYSFQPRLYVCVRNTDGILYIRCLTKKELAQIQGFPADHEFCGNTASIIKQIGNAVPAKLIEMVMRSMLDASQ</sequence>
<keyword evidence="3" id="KW-0808">Transferase</keyword>
<evidence type="ECO:0000256" key="4">
    <source>
        <dbReference type="ARBA" id="ARBA00022691"/>
    </source>
</evidence>